<sequence length="118" mass="12855">MPGKTVSSHFDVDLVSLLEDVAKTDGHAPSRLVSTGSRIFLSMSPPARRIAIAMEGDSTPAERDFLLRHISRAALVAYRTILEERNMPVHEADAHAGTNTDLLSEEEIEAEAVRLCAT</sequence>
<dbReference type="EMBL" id="VXRY01000057">
    <property type="protein sequence ID" value="MXY32768.1"/>
    <property type="molecule type" value="Genomic_DNA"/>
</dbReference>
<evidence type="ECO:0000313" key="1">
    <source>
        <dbReference type="EMBL" id="MXY32768.1"/>
    </source>
</evidence>
<gene>
    <name evidence="1" type="ORF">F4Y60_01500</name>
</gene>
<dbReference type="AlphaFoldDB" id="A0A6B0XW42"/>
<accession>A0A6B0XW42</accession>
<organism evidence="1">
    <name type="scientific">Boseongicola sp. SB0664_bin_43</name>
    <dbReference type="NCBI Taxonomy" id="2604844"/>
    <lineage>
        <taxon>Bacteria</taxon>
        <taxon>Pseudomonadati</taxon>
        <taxon>Pseudomonadota</taxon>
        <taxon>Alphaproteobacteria</taxon>
        <taxon>Rhodobacterales</taxon>
        <taxon>Paracoccaceae</taxon>
        <taxon>Boseongicola</taxon>
    </lineage>
</organism>
<reference evidence="1" key="1">
    <citation type="submission" date="2019-09" db="EMBL/GenBank/DDBJ databases">
        <title>Characterisation of the sponge microbiome using genome-centric metagenomics.</title>
        <authorList>
            <person name="Engelberts J.P."/>
            <person name="Robbins S.J."/>
            <person name="De Goeij J.M."/>
            <person name="Aranda M."/>
            <person name="Bell S.C."/>
            <person name="Webster N.S."/>
        </authorList>
    </citation>
    <scope>NUCLEOTIDE SEQUENCE</scope>
    <source>
        <strain evidence="1">SB0664_bin_43</strain>
    </source>
</reference>
<comment type="caution">
    <text evidence="1">The sequence shown here is derived from an EMBL/GenBank/DDBJ whole genome shotgun (WGS) entry which is preliminary data.</text>
</comment>
<name>A0A6B0XW42_9RHOB</name>
<protein>
    <submittedName>
        <fullName evidence="1">Uncharacterized protein</fullName>
    </submittedName>
</protein>
<proteinExistence type="predicted"/>